<organism evidence="1 2">
    <name type="scientific">Cichorium intybus</name>
    <name type="common">Chicory</name>
    <dbReference type="NCBI Taxonomy" id="13427"/>
    <lineage>
        <taxon>Eukaryota</taxon>
        <taxon>Viridiplantae</taxon>
        <taxon>Streptophyta</taxon>
        <taxon>Embryophyta</taxon>
        <taxon>Tracheophyta</taxon>
        <taxon>Spermatophyta</taxon>
        <taxon>Magnoliopsida</taxon>
        <taxon>eudicotyledons</taxon>
        <taxon>Gunneridae</taxon>
        <taxon>Pentapetalae</taxon>
        <taxon>asterids</taxon>
        <taxon>campanulids</taxon>
        <taxon>Asterales</taxon>
        <taxon>Asteraceae</taxon>
        <taxon>Cichorioideae</taxon>
        <taxon>Cichorieae</taxon>
        <taxon>Cichoriinae</taxon>
        <taxon>Cichorium</taxon>
    </lineage>
</organism>
<name>A0ACB9AH06_CICIN</name>
<reference evidence="1 2" key="2">
    <citation type="journal article" date="2022" name="Mol. Ecol. Resour.">
        <title>The genomes of chicory, endive, great burdock and yacon provide insights into Asteraceae paleo-polyploidization history and plant inulin production.</title>
        <authorList>
            <person name="Fan W."/>
            <person name="Wang S."/>
            <person name="Wang H."/>
            <person name="Wang A."/>
            <person name="Jiang F."/>
            <person name="Liu H."/>
            <person name="Zhao H."/>
            <person name="Xu D."/>
            <person name="Zhang Y."/>
        </authorList>
    </citation>
    <scope>NUCLEOTIDE SEQUENCE [LARGE SCALE GENOMIC DNA]</scope>
    <source>
        <strain evidence="2">cv. Punajuju</strain>
        <tissue evidence="1">Leaves</tissue>
    </source>
</reference>
<keyword evidence="2" id="KW-1185">Reference proteome</keyword>
<gene>
    <name evidence="1" type="ORF">L2E82_39261</name>
</gene>
<dbReference type="EMBL" id="CM042015">
    <property type="protein sequence ID" value="KAI3709499.1"/>
    <property type="molecule type" value="Genomic_DNA"/>
</dbReference>
<protein>
    <submittedName>
        <fullName evidence="1">Uncharacterized protein</fullName>
    </submittedName>
</protein>
<comment type="caution">
    <text evidence="1">The sequence shown here is derived from an EMBL/GenBank/DDBJ whole genome shotgun (WGS) entry which is preliminary data.</text>
</comment>
<evidence type="ECO:0000313" key="1">
    <source>
        <dbReference type="EMBL" id="KAI3709499.1"/>
    </source>
</evidence>
<dbReference type="Proteomes" id="UP001055811">
    <property type="component" value="Linkage Group LG07"/>
</dbReference>
<accession>A0ACB9AH06</accession>
<sequence>MVEKTGTPPLQTDNAFSGSVTQNLCLCVEAKRALSKEEQQTCRLKLEFDLVANLQARKRVMVKVQEFNPRLQKRSTATKENCDVWWYCTPPV</sequence>
<reference evidence="2" key="1">
    <citation type="journal article" date="2022" name="Mol. Ecol. Resour.">
        <title>The genomes of chicory, endive, great burdock and yacon provide insights into Asteraceae palaeo-polyploidization history and plant inulin production.</title>
        <authorList>
            <person name="Fan W."/>
            <person name="Wang S."/>
            <person name="Wang H."/>
            <person name="Wang A."/>
            <person name="Jiang F."/>
            <person name="Liu H."/>
            <person name="Zhao H."/>
            <person name="Xu D."/>
            <person name="Zhang Y."/>
        </authorList>
    </citation>
    <scope>NUCLEOTIDE SEQUENCE [LARGE SCALE GENOMIC DNA]</scope>
    <source>
        <strain evidence="2">cv. Punajuju</strain>
    </source>
</reference>
<evidence type="ECO:0000313" key="2">
    <source>
        <dbReference type="Proteomes" id="UP001055811"/>
    </source>
</evidence>
<proteinExistence type="predicted"/>